<accession>A0ACC0GAU1</accession>
<name>A0ACC0GAU1_9ERIC</name>
<dbReference type="Proteomes" id="UP001060215">
    <property type="component" value="Chromosome 10"/>
</dbReference>
<proteinExistence type="predicted"/>
<comment type="caution">
    <text evidence="1">The sequence shown here is derived from an EMBL/GenBank/DDBJ whole genome shotgun (WGS) entry which is preliminary data.</text>
</comment>
<gene>
    <name evidence="1" type="ORF">LOK49_LG10G00194</name>
</gene>
<dbReference type="EMBL" id="CM045767">
    <property type="protein sequence ID" value="KAI7998049.1"/>
    <property type="molecule type" value="Genomic_DNA"/>
</dbReference>
<keyword evidence="2" id="KW-1185">Reference proteome</keyword>
<evidence type="ECO:0000313" key="2">
    <source>
        <dbReference type="Proteomes" id="UP001060215"/>
    </source>
</evidence>
<evidence type="ECO:0000313" key="1">
    <source>
        <dbReference type="EMBL" id="KAI7998049.1"/>
    </source>
</evidence>
<protein>
    <submittedName>
        <fullName evidence="1">Uncharacterized protein</fullName>
    </submittedName>
</protein>
<reference evidence="1 2" key="1">
    <citation type="journal article" date="2022" name="Plant J.">
        <title>Chromosome-level genome of Camellia lanceoleosa provides a valuable resource for understanding genome evolution and self-incompatibility.</title>
        <authorList>
            <person name="Gong W."/>
            <person name="Xiao S."/>
            <person name="Wang L."/>
            <person name="Liao Z."/>
            <person name="Chang Y."/>
            <person name="Mo W."/>
            <person name="Hu G."/>
            <person name="Li W."/>
            <person name="Zhao G."/>
            <person name="Zhu H."/>
            <person name="Hu X."/>
            <person name="Ji K."/>
            <person name="Xiang X."/>
            <person name="Song Q."/>
            <person name="Yuan D."/>
            <person name="Jin S."/>
            <person name="Zhang L."/>
        </authorList>
    </citation>
    <scope>NUCLEOTIDE SEQUENCE [LARGE SCALE GENOMIC DNA]</scope>
    <source>
        <strain evidence="1">SQ_2022a</strain>
    </source>
</reference>
<organism evidence="1 2">
    <name type="scientific">Camellia lanceoleosa</name>
    <dbReference type="NCBI Taxonomy" id="1840588"/>
    <lineage>
        <taxon>Eukaryota</taxon>
        <taxon>Viridiplantae</taxon>
        <taxon>Streptophyta</taxon>
        <taxon>Embryophyta</taxon>
        <taxon>Tracheophyta</taxon>
        <taxon>Spermatophyta</taxon>
        <taxon>Magnoliopsida</taxon>
        <taxon>eudicotyledons</taxon>
        <taxon>Gunneridae</taxon>
        <taxon>Pentapetalae</taxon>
        <taxon>asterids</taxon>
        <taxon>Ericales</taxon>
        <taxon>Theaceae</taxon>
        <taxon>Camellia</taxon>
    </lineage>
</organism>
<sequence length="107" mass="12054">MGGGDCRSGRRNGRSRAMTVVRLRVAADWVLDSAFFNFLMVMSEVLLADKRTKGMSSVNAYGDLSSGMEVDAFRRLFLLRFHGVIYLNLLYDARKLWKARDTTLALG</sequence>